<evidence type="ECO:0000313" key="3">
    <source>
        <dbReference type="Proteomes" id="UP000014387"/>
    </source>
</evidence>
<organism evidence="2 3">
    <name type="scientific">Gleimia europaea ACS-120-V-Col10b</name>
    <dbReference type="NCBI Taxonomy" id="883069"/>
    <lineage>
        <taxon>Bacteria</taxon>
        <taxon>Bacillati</taxon>
        <taxon>Actinomycetota</taxon>
        <taxon>Actinomycetes</taxon>
        <taxon>Actinomycetales</taxon>
        <taxon>Actinomycetaceae</taxon>
        <taxon>Gleimia</taxon>
    </lineage>
</organism>
<dbReference type="Proteomes" id="UP000014387">
    <property type="component" value="Unassembled WGS sequence"/>
</dbReference>
<reference evidence="2 3" key="1">
    <citation type="submission" date="2013-05" db="EMBL/GenBank/DDBJ databases">
        <title>The Genome Sequence of Actinomyces europaeus ACS-120-V-COL10B.</title>
        <authorList>
            <consortium name="The Broad Institute Genomics Platform"/>
            <person name="Earl A."/>
            <person name="Ward D."/>
            <person name="Feldgarden M."/>
            <person name="Gevers D."/>
            <person name="Saerens B."/>
            <person name="Vaneechoutte M."/>
            <person name="Walker B."/>
            <person name="Young S."/>
            <person name="Zeng Q."/>
            <person name="Gargeya S."/>
            <person name="Fitzgerald M."/>
            <person name="Haas B."/>
            <person name="Abouelleil A."/>
            <person name="Allen A.W."/>
            <person name="Alvarado L."/>
            <person name="Arachchi H.M."/>
            <person name="Berlin A.M."/>
            <person name="Chapman S.B."/>
            <person name="Gainer-Dewar J."/>
            <person name="Goldberg J."/>
            <person name="Griggs A."/>
            <person name="Gujja S."/>
            <person name="Hansen M."/>
            <person name="Howarth C."/>
            <person name="Imamovic A."/>
            <person name="Ireland A."/>
            <person name="Larimer J."/>
            <person name="McCowan C."/>
            <person name="Murphy C."/>
            <person name="Pearson M."/>
            <person name="Poon T.W."/>
            <person name="Priest M."/>
            <person name="Roberts A."/>
            <person name="Saif S."/>
            <person name="Shea T."/>
            <person name="Sisk P."/>
            <person name="Sykes S."/>
            <person name="Wortman J."/>
            <person name="Nusbaum C."/>
            <person name="Birren B."/>
        </authorList>
    </citation>
    <scope>NUCLEOTIDE SEQUENCE [LARGE SCALE GENOMIC DNA]</scope>
    <source>
        <strain evidence="2 3">ACS-120-V-Col10b</strain>
    </source>
</reference>
<dbReference type="Gene3D" id="3.20.20.190">
    <property type="entry name" value="Phosphatidylinositol (PI) phosphodiesterase"/>
    <property type="match status" value="1"/>
</dbReference>
<dbReference type="EMBL" id="AGWN01000001">
    <property type="protein sequence ID" value="EPD31582.1"/>
    <property type="molecule type" value="Genomic_DNA"/>
</dbReference>
<evidence type="ECO:0000259" key="1">
    <source>
        <dbReference type="PROSITE" id="PS51704"/>
    </source>
</evidence>
<dbReference type="RefSeq" id="WP_016444692.1">
    <property type="nucleotide sequence ID" value="NZ_KE150266.1"/>
</dbReference>
<sequence length="259" mass="28734">MTYPSVIAHRGMSSLAPENTMAAFVKCIDYGVSSFEFDVDVIADGSVIVIHDNRLDRTTDGKGGYYNLQFKDIRKLDAGNWFSPTYKFERIPELVSVVELLNSTGLEANLEIKPSKAGFELRNALVDGIVASLAKLENPDSILVSSFDMDLLTSLKARAPQYRRACLFEPSIAPIMEQVDEWIKQASKVEAVAIHPCYYGLTEEAIHAMTEAGFQVNVWTVNDLERAAQLGSWGAHSVITDRAQDFPQEARSARPISNR</sequence>
<gene>
    <name evidence="2" type="ORF">HMPREF9238_01358</name>
</gene>
<proteinExistence type="predicted"/>
<dbReference type="PROSITE" id="PS51704">
    <property type="entry name" value="GP_PDE"/>
    <property type="match status" value="1"/>
</dbReference>
<dbReference type="Pfam" id="PF03009">
    <property type="entry name" value="GDPD"/>
    <property type="match status" value="1"/>
</dbReference>
<protein>
    <recommendedName>
        <fullName evidence="1">GP-PDE domain-containing protein</fullName>
    </recommendedName>
</protein>
<dbReference type="AlphaFoldDB" id="A0A9W5VX12"/>
<name>A0A9W5VX12_9ACTO</name>
<accession>A0A9W5VX12</accession>
<dbReference type="GO" id="GO:0006629">
    <property type="term" value="P:lipid metabolic process"/>
    <property type="evidence" value="ECO:0007669"/>
    <property type="project" value="InterPro"/>
</dbReference>
<dbReference type="PANTHER" id="PTHR46211:SF14">
    <property type="entry name" value="GLYCEROPHOSPHODIESTER PHOSPHODIESTERASE"/>
    <property type="match status" value="1"/>
</dbReference>
<feature type="domain" description="GP-PDE" evidence="1">
    <location>
        <begin position="4"/>
        <end position="250"/>
    </location>
</feature>
<dbReference type="InterPro" id="IPR017946">
    <property type="entry name" value="PLC-like_Pdiesterase_TIM-brl"/>
</dbReference>
<dbReference type="InterPro" id="IPR030395">
    <property type="entry name" value="GP_PDE_dom"/>
</dbReference>
<dbReference type="GO" id="GO:0008081">
    <property type="term" value="F:phosphoric diester hydrolase activity"/>
    <property type="evidence" value="ECO:0007669"/>
    <property type="project" value="InterPro"/>
</dbReference>
<keyword evidence="3" id="KW-1185">Reference proteome</keyword>
<dbReference type="SUPFAM" id="SSF51695">
    <property type="entry name" value="PLC-like phosphodiesterases"/>
    <property type="match status" value="1"/>
</dbReference>
<comment type="caution">
    <text evidence="2">The sequence shown here is derived from an EMBL/GenBank/DDBJ whole genome shotgun (WGS) entry which is preliminary data.</text>
</comment>
<evidence type="ECO:0000313" key="2">
    <source>
        <dbReference type="EMBL" id="EPD31582.1"/>
    </source>
</evidence>
<dbReference type="PANTHER" id="PTHR46211">
    <property type="entry name" value="GLYCEROPHOSPHORYL DIESTER PHOSPHODIESTERASE"/>
    <property type="match status" value="1"/>
</dbReference>